<evidence type="ECO:0000313" key="8">
    <source>
        <dbReference type="EMBL" id="MBB6562122.1"/>
    </source>
</evidence>
<dbReference type="GO" id="GO:0005886">
    <property type="term" value="C:plasma membrane"/>
    <property type="evidence" value="ECO:0007669"/>
    <property type="project" value="TreeGrafter"/>
</dbReference>
<reference evidence="8 9" key="1">
    <citation type="submission" date="2020-08" db="EMBL/GenBank/DDBJ databases">
        <title>Functional genomics of gut bacteria from endangered species of beetles.</title>
        <authorList>
            <person name="Carlos-Shanley C."/>
        </authorList>
    </citation>
    <scope>NUCLEOTIDE SEQUENCE [LARGE SCALE GENOMIC DNA]</scope>
    <source>
        <strain evidence="8 9">S00198</strain>
    </source>
</reference>
<evidence type="ECO:0000256" key="1">
    <source>
        <dbReference type="ARBA" id="ARBA00004141"/>
    </source>
</evidence>
<keyword evidence="9" id="KW-1185">Reference proteome</keyword>
<dbReference type="GO" id="GO:0000271">
    <property type="term" value="P:polysaccharide biosynthetic process"/>
    <property type="evidence" value="ECO:0007669"/>
    <property type="project" value="InterPro"/>
</dbReference>
<comment type="caution">
    <text evidence="8">The sequence shown here is derived from an EMBL/GenBank/DDBJ whole genome shotgun (WGS) entry which is preliminary data.</text>
</comment>
<dbReference type="InterPro" id="IPR007267">
    <property type="entry name" value="GtrA_DPMS_TM"/>
</dbReference>
<dbReference type="Pfam" id="PF04138">
    <property type="entry name" value="GtrA_DPMS_TM"/>
    <property type="match status" value="1"/>
</dbReference>
<feature type="transmembrane region" description="Helical" evidence="6">
    <location>
        <begin position="41"/>
        <end position="60"/>
    </location>
</feature>
<dbReference type="EMBL" id="JACHLK010000011">
    <property type="protein sequence ID" value="MBB6562122.1"/>
    <property type="molecule type" value="Genomic_DNA"/>
</dbReference>
<evidence type="ECO:0000256" key="4">
    <source>
        <dbReference type="ARBA" id="ARBA00022989"/>
    </source>
</evidence>
<evidence type="ECO:0000256" key="2">
    <source>
        <dbReference type="ARBA" id="ARBA00009399"/>
    </source>
</evidence>
<dbReference type="PANTHER" id="PTHR38459">
    <property type="entry name" value="PROPHAGE BACTOPRENOL-LINKED GLUCOSE TRANSLOCASE HOMOLOG"/>
    <property type="match status" value="1"/>
</dbReference>
<evidence type="ECO:0000259" key="7">
    <source>
        <dbReference type="Pfam" id="PF04138"/>
    </source>
</evidence>
<feature type="domain" description="GtrA/DPMS transmembrane" evidence="7">
    <location>
        <begin position="10"/>
        <end position="120"/>
    </location>
</feature>
<accession>A0A7X0PHL1</accession>
<dbReference type="RefSeq" id="WP_184861831.1">
    <property type="nucleotide sequence ID" value="NZ_JACHLK010000011.1"/>
</dbReference>
<evidence type="ECO:0000256" key="6">
    <source>
        <dbReference type="SAM" id="Phobius"/>
    </source>
</evidence>
<sequence length="124" mass="13131">MNTSRSLIGFALIGVLSTLTHVCVATFCIELLGARPPVANVVAFAVATMFSYTANTLLSFGQRLSAATAWRFGLVAGAGGVVSTCITWVVEQAGGHYAIGIALVVTVIPAFSYLGHRFFTYRVR</sequence>
<evidence type="ECO:0000256" key="3">
    <source>
        <dbReference type="ARBA" id="ARBA00022692"/>
    </source>
</evidence>
<comment type="subcellular location">
    <subcellularLocation>
        <location evidence="1">Membrane</location>
        <topology evidence="1">Multi-pass membrane protein</topology>
    </subcellularLocation>
</comment>
<gene>
    <name evidence="8" type="ORF">HNP48_004831</name>
</gene>
<proteinExistence type="inferred from homology"/>
<dbReference type="InterPro" id="IPR051401">
    <property type="entry name" value="GtrA_CellWall_Glycosyl"/>
</dbReference>
<keyword evidence="5 6" id="KW-0472">Membrane</keyword>
<dbReference type="Proteomes" id="UP000575083">
    <property type="component" value="Unassembled WGS sequence"/>
</dbReference>
<keyword evidence="3 6" id="KW-0812">Transmembrane</keyword>
<comment type="similarity">
    <text evidence="2">Belongs to the GtrA family.</text>
</comment>
<dbReference type="AlphaFoldDB" id="A0A7X0PHL1"/>
<feature type="transmembrane region" description="Helical" evidence="6">
    <location>
        <begin position="96"/>
        <end position="114"/>
    </location>
</feature>
<dbReference type="PANTHER" id="PTHR38459:SF1">
    <property type="entry name" value="PROPHAGE BACTOPRENOL-LINKED GLUCOSE TRANSLOCASE HOMOLOG"/>
    <property type="match status" value="1"/>
</dbReference>
<evidence type="ECO:0000256" key="5">
    <source>
        <dbReference type="ARBA" id="ARBA00023136"/>
    </source>
</evidence>
<feature type="transmembrane region" description="Helical" evidence="6">
    <location>
        <begin position="72"/>
        <end position="90"/>
    </location>
</feature>
<name>A0A7X0PHL1_9BURK</name>
<keyword evidence="4 6" id="KW-1133">Transmembrane helix</keyword>
<evidence type="ECO:0000313" key="9">
    <source>
        <dbReference type="Proteomes" id="UP000575083"/>
    </source>
</evidence>
<organism evidence="8 9">
    <name type="scientific">Acidovorax soli</name>
    <dbReference type="NCBI Taxonomy" id="592050"/>
    <lineage>
        <taxon>Bacteria</taxon>
        <taxon>Pseudomonadati</taxon>
        <taxon>Pseudomonadota</taxon>
        <taxon>Betaproteobacteria</taxon>
        <taxon>Burkholderiales</taxon>
        <taxon>Comamonadaceae</taxon>
        <taxon>Acidovorax</taxon>
    </lineage>
</organism>
<protein>
    <submittedName>
        <fullName evidence="8">Putative flippase GtrA</fullName>
    </submittedName>
</protein>